<comment type="caution">
    <text evidence="2">The sequence shown here is derived from an EMBL/GenBank/DDBJ whole genome shotgun (WGS) entry which is preliminary data.</text>
</comment>
<dbReference type="EMBL" id="JAELVR010000001">
    <property type="protein sequence ID" value="MBJ6370370.1"/>
    <property type="molecule type" value="Genomic_DNA"/>
</dbReference>
<organism evidence="2 3">
    <name type="scientific">Sedimentitalea arenosa</name>
    <dbReference type="NCBI Taxonomy" id="2798803"/>
    <lineage>
        <taxon>Bacteria</taxon>
        <taxon>Pseudomonadati</taxon>
        <taxon>Pseudomonadota</taxon>
        <taxon>Alphaproteobacteria</taxon>
        <taxon>Rhodobacterales</taxon>
        <taxon>Paracoccaceae</taxon>
        <taxon>Sedimentitalea</taxon>
    </lineage>
</organism>
<sequence length="84" mass="9582">MEERGWLHRALHKLKRQIQWGLAWTNKNVPKSLRLLLGILLIAGGVFGFLPVLGFWMLPLGVVIIWEDLKDFWSRLTGNGSSEG</sequence>
<keyword evidence="3" id="KW-1185">Reference proteome</keyword>
<evidence type="ECO:0000256" key="1">
    <source>
        <dbReference type="SAM" id="Phobius"/>
    </source>
</evidence>
<evidence type="ECO:0000313" key="3">
    <source>
        <dbReference type="Proteomes" id="UP000619079"/>
    </source>
</evidence>
<accession>A0A8J7J0W9</accession>
<keyword evidence="1" id="KW-0472">Membrane</keyword>
<feature type="transmembrane region" description="Helical" evidence="1">
    <location>
        <begin position="35"/>
        <end position="66"/>
    </location>
</feature>
<keyword evidence="1" id="KW-0812">Transmembrane</keyword>
<gene>
    <name evidence="2" type="ORF">JF290_02425</name>
</gene>
<name>A0A8J7J0W9_9RHOB</name>
<reference evidence="2" key="1">
    <citation type="submission" date="2020-12" db="EMBL/GenBank/DDBJ databases">
        <title>Sedimentitalea sp. nov., isolated from sand in Incheon.</title>
        <authorList>
            <person name="Kim W."/>
        </authorList>
    </citation>
    <scope>NUCLEOTIDE SEQUENCE</scope>
    <source>
        <strain evidence="2">CAU 1593</strain>
    </source>
</reference>
<keyword evidence="1" id="KW-1133">Transmembrane helix</keyword>
<dbReference type="Proteomes" id="UP000619079">
    <property type="component" value="Unassembled WGS sequence"/>
</dbReference>
<protein>
    <submittedName>
        <fullName evidence="2">Uncharacterized protein</fullName>
    </submittedName>
</protein>
<evidence type="ECO:0000313" key="2">
    <source>
        <dbReference type="EMBL" id="MBJ6370370.1"/>
    </source>
</evidence>
<dbReference type="RefSeq" id="WP_199023130.1">
    <property type="nucleotide sequence ID" value="NZ_JAELVR010000001.1"/>
</dbReference>
<dbReference type="AlphaFoldDB" id="A0A8J7J0W9"/>
<proteinExistence type="predicted"/>